<dbReference type="SUPFAM" id="SSF52440">
    <property type="entry name" value="PreATP-grasp domain"/>
    <property type="match status" value="1"/>
</dbReference>
<evidence type="ECO:0000256" key="8">
    <source>
        <dbReference type="ARBA" id="ARBA00022840"/>
    </source>
</evidence>
<comment type="similarity">
    <text evidence="3 13">Belongs to the D-alanine--D-alanine ligase family.</text>
</comment>
<feature type="domain" description="ATP-grasp" evidence="17">
    <location>
        <begin position="119"/>
        <end position="317"/>
    </location>
</feature>
<sequence length="324" mass="36260">MINVAIIAGGPSAERGISLKSAQTIASHLQSSKYKPYTIDITPDGWAEMSSGKKVDLNDFALIDEDGQKRQTFDFAFIIIHGTPAEDGKLQGYFEMKNIPHSACGVLTSALTFNKQMCKDYLRHFNIPMAESMIVKSVVTREDVEREKINPPFFVKPNNNGSSYGVTKVKEWSELEQAISLALRYDHEVMIERALVGSEFSCGVVRQGTEHHVFPITEIIPKGEFFDFAAKYEGASQEITPARISEELAQQCKRRSQFLYQTLGCRGMVRFDYILENGVFFLLEANTTPGMSEASIIPQQAKAYGWSISQLLDTVIEDCLSNKQ</sequence>
<evidence type="ECO:0000256" key="12">
    <source>
        <dbReference type="ARBA" id="ARBA00047614"/>
    </source>
</evidence>
<evidence type="ECO:0000256" key="3">
    <source>
        <dbReference type="ARBA" id="ARBA00010871"/>
    </source>
</evidence>
<dbReference type="PANTHER" id="PTHR23132:SF23">
    <property type="entry name" value="D-ALANINE--D-ALANINE LIGASE B"/>
    <property type="match status" value="1"/>
</dbReference>
<feature type="binding site" evidence="15">
    <location>
        <position position="284"/>
    </location>
    <ligand>
        <name>Mg(2+)</name>
        <dbReference type="ChEBI" id="CHEBI:18420"/>
        <label>2</label>
    </ligand>
</feature>
<keyword evidence="15" id="KW-0479">Metal-binding</keyword>
<keyword evidence="9 13" id="KW-0133">Cell shape</keyword>
<dbReference type="Pfam" id="PF07478">
    <property type="entry name" value="Dala_Dala_lig_C"/>
    <property type="match status" value="1"/>
</dbReference>
<evidence type="ECO:0000256" key="4">
    <source>
        <dbReference type="ARBA" id="ARBA00012216"/>
    </source>
</evidence>
<comment type="cofactor">
    <cofactor evidence="1">
        <name>Mn(2+)</name>
        <dbReference type="ChEBI" id="CHEBI:29035"/>
    </cofactor>
</comment>
<keyword evidence="5 13" id="KW-0963">Cytoplasm</keyword>
<feature type="binding site" evidence="15">
    <location>
        <position position="272"/>
    </location>
    <ligand>
        <name>Mg(2+)</name>
        <dbReference type="ChEBI" id="CHEBI:18420"/>
        <label>1</label>
    </ligand>
</feature>
<comment type="cofactor">
    <cofactor evidence="15">
        <name>Mg(2+)</name>
        <dbReference type="ChEBI" id="CHEBI:18420"/>
    </cofactor>
    <cofactor evidence="15">
        <name>Mn(2+)</name>
        <dbReference type="ChEBI" id="CHEBI:29035"/>
    </cofactor>
    <text evidence="15">Binds 2 magnesium or manganese ions per subunit.</text>
</comment>
<keyword evidence="15" id="KW-0464">Manganese</keyword>
<dbReference type="GO" id="GO:0008360">
    <property type="term" value="P:regulation of cell shape"/>
    <property type="evidence" value="ECO:0007669"/>
    <property type="project" value="UniProtKB-KW"/>
</dbReference>
<dbReference type="InterPro" id="IPR011127">
    <property type="entry name" value="Dala_Dala_lig_N"/>
</dbReference>
<dbReference type="PANTHER" id="PTHR23132">
    <property type="entry name" value="D-ALANINE--D-ALANINE LIGASE"/>
    <property type="match status" value="1"/>
</dbReference>
<dbReference type="EMBL" id="JADKGY010000008">
    <property type="protein sequence ID" value="MBK9982912.1"/>
    <property type="molecule type" value="Genomic_DNA"/>
</dbReference>
<dbReference type="GO" id="GO:0009252">
    <property type="term" value="P:peptidoglycan biosynthetic process"/>
    <property type="evidence" value="ECO:0007669"/>
    <property type="project" value="UniProtKB-UniRule"/>
</dbReference>
<dbReference type="Gene3D" id="3.30.470.20">
    <property type="entry name" value="ATP-grasp fold, B domain"/>
    <property type="match status" value="1"/>
</dbReference>
<dbReference type="PROSITE" id="PS00844">
    <property type="entry name" value="DALA_DALA_LIGASE_2"/>
    <property type="match status" value="1"/>
</dbReference>
<dbReference type="InterPro" id="IPR013815">
    <property type="entry name" value="ATP_grasp_subdomain_1"/>
</dbReference>
<dbReference type="InterPro" id="IPR016185">
    <property type="entry name" value="PreATP-grasp_dom_sf"/>
</dbReference>
<accession>A0A9D7SVZ0</accession>
<dbReference type="InterPro" id="IPR011095">
    <property type="entry name" value="Dala_Dala_lig_C"/>
</dbReference>
<dbReference type="InterPro" id="IPR000291">
    <property type="entry name" value="D-Ala_lig_Van_CS"/>
</dbReference>
<evidence type="ECO:0000256" key="16">
    <source>
        <dbReference type="PROSITE-ProRule" id="PRU00409"/>
    </source>
</evidence>
<feature type="binding site" evidence="15">
    <location>
        <position position="286"/>
    </location>
    <ligand>
        <name>Mg(2+)</name>
        <dbReference type="ChEBI" id="CHEBI:18420"/>
        <label>2</label>
    </ligand>
</feature>
<evidence type="ECO:0000256" key="13">
    <source>
        <dbReference type="HAMAP-Rule" id="MF_00047"/>
    </source>
</evidence>
<evidence type="ECO:0000313" key="18">
    <source>
        <dbReference type="EMBL" id="MBK9982912.1"/>
    </source>
</evidence>
<evidence type="ECO:0000256" key="10">
    <source>
        <dbReference type="ARBA" id="ARBA00022984"/>
    </source>
</evidence>
<dbReference type="GO" id="GO:0005524">
    <property type="term" value="F:ATP binding"/>
    <property type="evidence" value="ECO:0007669"/>
    <property type="project" value="UniProtKB-UniRule"/>
</dbReference>
<comment type="caution">
    <text evidence="18">The sequence shown here is derived from an EMBL/GenBank/DDBJ whole genome shotgun (WGS) entry which is preliminary data.</text>
</comment>
<dbReference type="SUPFAM" id="SSF56059">
    <property type="entry name" value="Glutathione synthetase ATP-binding domain-like"/>
    <property type="match status" value="1"/>
</dbReference>
<feature type="active site" evidence="14">
    <location>
        <position position="295"/>
    </location>
</feature>
<protein>
    <recommendedName>
        <fullName evidence="4 13">D-alanine--D-alanine ligase</fullName>
        <ecNumber evidence="4 13">6.3.2.4</ecNumber>
    </recommendedName>
    <alternativeName>
        <fullName evidence="13">D-Ala-D-Ala ligase</fullName>
    </alternativeName>
    <alternativeName>
        <fullName evidence="13">D-alanylalanine synthetase</fullName>
    </alternativeName>
</protein>
<gene>
    <name evidence="13" type="primary">ddl</name>
    <name evidence="18" type="ORF">IPP15_10915</name>
</gene>
<dbReference type="Pfam" id="PF01820">
    <property type="entry name" value="Dala_Dala_lig_N"/>
    <property type="match status" value="1"/>
</dbReference>
<evidence type="ECO:0000256" key="1">
    <source>
        <dbReference type="ARBA" id="ARBA00001936"/>
    </source>
</evidence>
<comment type="subcellular location">
    <subcellularLocation>
        <location evidence="2 13">Cytoplasm</location>
    </subcellularLocation>
</comment>
<evidence type="ECO:0000256" key="2">
    <source>
        <dbReference type="ARBA" id="ARBA00004496"/>
    </source>
</evidence>
<dbReference type="GO" id="GO:0008716">
    <property type="term" value="F:D-alanine-D-alanine ligase activity"/>
    <property type="evidence" value="ECO:0007669"/>
    <property type="project" value="UniProtKB-UniRule"/>
</dbReference>
<comment type="function">
    <text evidence="13">Cell wall formation.</text>
</comment>
<evidence type="ECO:0000256" key="9">
    <source>
        <dbReference type="ARBA" id="ARBA00022960"/>
    </source>
</evidence>
<dbReference type="NCBIfam" id="NF002378">
    <property type="entry name" value="PRK01372.1"/>
    <property type="match status" value="1"/>
</dbReference>
<evidence type="ECO:0000256" key="11">
    <source>
        <dbReference type="ARBA" id="ARBA00023316"/>
    </source>
</evidence>
<comment type="pathway">
    <text evidence="13">Cell wall biogenesis; peptidoglycan biosynthesis.</text>
</comment>
<proteinExistence type="inferred from homology"/>
<dbReference type="AlphaFoldDB" id="A0A9D7SVZ0"/>
<evidence type="ECO:0000256" key="7">
    <source>
        <dbReference type="ARBA" id="ARBA00022741"/>
    </source>
</evidence>
<evidence type="ECO:0000256" key="5">
    <source>
        <dbReference type="ARBA" id="ARBA00022490"/>
    </source>
</evidence>
<comment type="catalytic activity">
    <reaction evidence="12 13">
        <text>2 D-alanine + ATP = D-alanyl-D-alanine + ADP + phosphate + H(+)</text>
        <dbReference type="Rhea" id="RHEA:11224"/>
        <dbReference type="ChEBI" id="CHEBI:15378"/>
        <dbReference type="ChEBI" id="CHEBI:30616"/>
        <dbReference type="ChEBI" id="CHEBI:43474"/>
        <dbReference type="ChEBI" id="CHEBI:57416"/>
        <dbReference type="ChEBI" id="CHEBI:57822"/>
        <dbReference type="ChEBI" id="CHEBI:456216"/>
        <dbReference type="EC" id="6.3.2.4"/>
    </reaction>
</comment>
<dbReference type="InterPro" id="IPR011761">
    <property type="entry name" value="ATP-grasp"/>
</dbReference>
<dbReference type="GO" id="GO:0005737">
    <property type="term" value="C:cytoplasm"/>
    <property type="evidence" value="ECO:0007669"/>
    <property type="project" value="UniProtKB-SubCell"/>
</dbReference>
<keyword evidence="6 13" id="KW-0436">Ligase</keyword>
<evidence type="ECO:0000256" key="6">
    <source>
        <dbReference type="ARBA" id="ARBA00022598"/>
    </source>
</evidence>
<keyword evidence="8 16" id="KW-0067">ATP-binding</keyword>
<dbReference type="NCBIfam" id="TIGR01205">
    <property type="entry name" value="D_ala_D_alaTIGR"/>
    <property type="match status" value="1"/>
</dbReference>
<dbReference type="PROSITE" id="PS50975">
    <property type="entry name" value="ATP_GRASP"/>
    <property type="match status" value="1"/>
</dbReference>
<dbReference type="GO" id="GO:0046872">
    <property type="term" value="F:metal ion binding"/>
    <property type="evidence" value="ECO:0007669"/>
    <property type="project" value="UniProtKB-KW"/>
</dbReference>
<evidence type="ECO:0000256" key="14">
    <source>
        <dbReference type="PIRSR" id="PIRSR039102-1"/>
    </source>
</evidence>
<feature type="active site" evidence="14">
    <location>
        <position position="14"/>
    </location>
</feature>
<evidence type="ECO:0000259" key="17">
    <source>
        <dbReference type="PROSITE" id="PS50975"/>
    </source>
</evidence>
<dbReference type="PIRSF" id="PIRSF039102">
    <property type="entry name" value="Ddl/VanB"/>
    <property type="match status" value="1"/>
</dbReference>
<dbReference type="NCBIfam" id="NF002527">
    <property type="entry name" value="PRK01966.1-3"/>
    <property type="match status" value="1"/>
</dbReference>
<name>A0A9D7SVZ0_9BACT</name>
<keyword evidence="10 13" id="KW-0573">Peptidoglycan synthesis</keyword>
<dbReference type="InterPro" id="IPR005905">
    <property type="entry name" value="D_ala_D_ala"/>
</dbReference>
<organism evidence="18 19">
    <name type="scientific">Candidatus Opimibacter skivensis</name>
    <dbReference type="NCBI Taxonomy" id="2982028"/>
    <lineage>
        <taxon>Bacteria</taxon>
        <taxon>Pseudomonadati</taxon>
        <taxon>Bacteroidota</taxon>
        <taxon>Saprospiria</taxon>
        <taxon>Saprospirales</taxon>
        <taxon>Saprospiraceae</taxon>
        <taxon>Candidatus Opimibacter</taxon>
    </lineage>
</organism>
<reference evidence="18 19" key="1">
    <citation type="submission" date="2020-10" db="EMBL/GenBank/DDBJ databases">
        <title>Connecting structure to function with the recovery of over 1000 high-quality activated sludge metagenome-assembled genomes encoding full-length rRNA genes using long-read sequencing.</title>
        <authorList>
            <person name="Singleton C.M."/>
            <person name="Petriglieri F."/>
            <person name="Kristensen J.M."/>
            <person name="Kirkegaard R.H."/>
            <person name="Michaelsen T.Y."/>
            <person name="Andersen M.H."/>
            <person name="Karst S.M."/>
            <person name="Dueholm M.S."/>
            <person name="Nielsen P.H."/>
            <person name="Albertsen M."/>
        </authorList>
    </citation>
    <scope>NUCLEOTIDE SEQUENCE [LARGE SCALE GENOMIC DNA]</scope>
    <source>
        <strain evidence="18">Ribe_18-Q3-R11-54_MAXAC.273</strain>
    </source>
</reference>
<feature type="binding site" evidence="15">
    <location>
        <position position="284"/>
    </location>
    <ligand>
        <name>Mg(2+)</name>
        <dbReference type="ChEBI" id="CHEBI:18420"/>
        <label>1</label>
    </ligand>
</feature>
<dbReference type="EC" id="6.3.2.4" evidence="4 13"/>
<dbReference type="HAMAP" id="MF_00047">
    <property type="entry name" value="Dala_Dala_lig"/>
    <property type="match status" value="1"/>
</dbReference>
<keyword evidence="11 13" id="KW-0961">Cell wall biogenesis/degradation</keyword>
<keyword evidence="7 16" id="KW-0547">Nucleotide-binding</keyword>
<dbReference type="Gene3D" id="3.40.50.20">
    <property type="match status" value="1"/>
</dbReference>
<dbReference type="Proteomes" id="UP000808337">
    <property type="component" value="Unassembled WGS sequence"/>
</dbReference>
<feature type="active site" evidence="14">
    <location>
        <position position="162"/>
    </location>
</feature>
<evidence type="ECO:0000313" key="19">
    <source>
        <dbReference type="Proteomes" id="UP000808337"/>
    </source>
</evidence>
<evidence type="ECO:0000256" key="15">
    <source>
        <dbReference type="PIRSR" id="PIRSR039102-3"/>
    </source>
</evidence>
<keyword evidence="15" id="KW-0460">Magnesium</keyword>
<dbReference type="GO" id="GO:0071555">
    <property type="term" value="P:cell wall organization"/>
    <property type="evidence" value="ECO:0007669"/>
    <property type="project" value="UniProtKB-KW"/>
</dbReference>
<dbReference type="Gene3D" id="3.30.1490.20">
    <property type="entry name" value="ATP-grasp fold, A domain"/>
    <property type="match status" value="1"/>
</dbReference>